<keyword evidence="2" id="KW-1185">Reference proteome</keyword>
<sequence length="112" mass="12500">MVDIEKRSLWDAHRGWRVGPRGHVAVWPATVPGTDTVLPQINVCTLRDDELCEEFTSGVWALTPDGRPVAERIARDLLAFGYAWLWPHEAGHVRIAPAPEHMIHLIGEPAHG</sequence>
<organism evidence="1 2">
    <name type="scientific">Azospirillum oleiclasticum</name>
    <dbReference type="NCBI Taxonomy" id="2735135"/>
    <lineage>
        <taxon>Bacteria</taxon>
        <taxon>Pseudomonadati</taxon>
        <taxon>Pseudomonadota</taxon>
        <taxon>Alphaproteobacteria</taxon>
        <taxon>Rhodospirillales</taxon>
        <taxon>Azospirillaceae</taxon>
        <taxon>Azospirillum</taxon>
    </lineage>
</organism>
<dbReference type="Proteomes" id="UP000584642">
    <property type="component" value="Unassembled WGS sequence"/>
</dbReference>
<evidence type="ECO:0000313" key="2">
    <source>
        <dbReference type="Proteomes" id="UP000584642"/>
    </source>
</evidence>
<reference evidence="1 2" key="1">
    <citation type="submission" date="2020-05" db="EMBL/GenBank/DDBJ databases">
        <title>Azospirillum oleiclasticum sp. nov, a nitrogen-fixing and heavy crude oil-emulsifying bacterium isolated from the crude oil of Yumen Oilfield.</title>
        <authorList>
            <person name="Wu D."/>
            <person name="Cai M."/>
            <person name="Zhang X."/>
        </authorList>
    </citation>
    <scope>NUCLEOTIDE SEQUENCE [LARGE SCALE GENOMIC DNA]</scope>
    <source>
        <strain evidence="1 2">ROY-1-1-2</strain>
    </source>
</reference>
<name>A0ABX2T888_9PROT</name>
<protein>
    <submittedName>
        <fullName evidence="1">Uncharacterized protein</fullName>
    </submittedName>
</protein>
<dbReference type="RefSeq" id="WP_180281790.1">
    <property type="nucleotide sequence ID" value="NZ_JABFDB010000005.1"/>
</dbReference>
<accession>A0ABX2T888</accession>
<evidence type="ECO:0000313" key="1">
    <source>
        <dbReference type="EMBL" id="NYZ20020.1"/>
    </source>
</evidence>
<dbReference type="EMBL" id="JABFDB010000005">
    <property type="protein sequence ID" value="NYZ20020.1"/>
    <property type="molecule type" value="Genomic_DNA"/>
</dbReference>
<proteinExistence type="predicted"/>
<comment type="caution">
    <text evidence="1">The sequence shown here is derived from an EMBL/GenBank/DDBJ whole genome shotgun (WGS) entry which is preliminary data.</text>
</comment>
<gene>
    <name evidence="1" type="ORF">HND93_09865</name>
</gene>